<evidence type="ECO:0008006" key="4">
    <source>
        <dbReference type="Google" id="ProtNLM"/>
    </source>
</evidence>
<comment type="caution">
    <text evidence="2">The sequence shown here is derived from an EMBL/GenBank/DDBJ whole genome shotgun (WGS) entry which is preliminary data.</text>
</comment>
<gene>
    <name evidence="2" type="ORF">IM532_12550</name>
</gene>
<keyword evidence="3" id="KW-1185">Reference proteome</keyword>
<proteinExistence type="predicted"/>
<sequence length="265" mass="30364">MTMKFLLPIILFAQILFAQQTSNNLEGSFKNKSKNSIYTTLNFDGRGKVNINDMQEYDFFERNDSVIAFVDNVPFIFKKKNNQLVGQGEWINNEVFKSSSKTLMYNQDNDMKLAQRAKWLERHYELNYKIGLNLFALAEGEDDLNQKIENLLIENTKLCNEGFDLGCIQQFSQEIMADMGGISLALQGQGNSSFVPNKKYEELGNKVIQLGNPEGYGLLSSYFYMINESEKAKEINDKGLEEGCVMCLELAMNDLLRQIEQEDIE</sequence>
<dbReference type="AlphaFoldDB" id="A0A8J7FR22"/>
<accession>A0A8J7FR22</accession>
<dbReference type="EMBL" id="JADGIK010000011">
    <property type="protein sequence ID" value="MBF0598259.1"/>
    <property type="molecule type" value="Genomic_DNA"/>
</dbReference>
<evidence type="ECO:0000256" key="1">
    <source>
        <dbReference type="SAM" id="SignalP"/>
    </source>
</evidence>
<organism evidence="2 3">
    <name type="scientific">Faecalibacter rhinopitheci</name>
    <dbReference type="NCBI Taxonomy" id="2779678"/>
    <lineage>
        <taxon>Bacteria</taxon>
        <taxon>Pseudomonadati</taxon>
        <taxon>Bacteroidota</taxon>
        <taxon>Flavobacteriia</taxon>
        <taxon>Flavobacteriales</taxon>
        <taxon>Weeksellaceae</taxon>
        <taxon>Faecalibacter</taxon>
    </lineage>
</organism>
<dbReference type="Proteomes" id="UP000608754">
    <property type="component" value="Unassembled WGS sequence"/>
</dbReference>
<name>A0A8J7FR22_9FLAO</name>
<feature type="chain" id="PRO_5035200984" description="Sel1 repeat family protein" evidence="1">
    <location>
        <begin position="19"/>
        <end position="265"/>
    </location>
</feature>
<feature type="signal peptide" evidence="1">
    <location>
        <begin position="1"/>
        <end position="18"/>
    </location>
</feature>
<keyword evidence="1" id="KW-0732">Signal</keyword>
<evidence type="ECO:0000313" key="3">
    <source>
        <dbReference type="Proteomes" id="UP000608754"/>
    </source>
</evidence>
<reference evidence="2" key="1">
    <citation type="submission" date="2020-10" db="EMBL/GenBank/DDBJ databases">
        <authorList>
            <person name="Lu T."/>
            <person name="Wang Q."/>
            <person name="Han X."/>
        </authorList>
    </citation>
    <scope>NUCLEOTIDE SEQUENCE</scope>
    <source>
        <strain evidence="2">WQ 117</strain>
    </source>
</reference>
<evidence type="ECO:0000313" key="2">
    <source>
        <dbReference type="EMBL" id="MBF0598259.1"/>
    </source>
</evidence>
<protein>
    <recommendedName>
        <fullName evidence="4">Sel1 repeat family protein</fullName>
    </recommendedName>
</protein>